<gene>
    <name evidence="1" type="ORF">E1294_09475</name>
</gene>
<sequence>MKILRTTSGAAERLEFLGIRRVRGGYGELFNSATGPWFQGLRGHISNGDAAALTKAQQAIQKTIDEAR</sequence>
<organism evidence="1 2">
    <name type="scientific">Nonomuraea diastatica</name>
    <dbReference type="NCBI Taxonomy" id="1848329"/>
    <lineage>
        <taxon>Bacteria</taxon>
        <taxon>Bacillati</taxon>
        <taxon>Actinomycetota</taxon>
        <taxon>Actinomycetes</taxon>
        <taxon>Streptosporangiales</taxon>
        <taxon>Streptosporangiaceae</taxon>
        <taxon>Nonomuraea</taxon>
    </lineage>
</organism>
<protein>
    <submittedName>
        <fullName evidence="1">Uncharacterized protein</fullName>
    </submittedName>
</protein>
<dbReference type="RefSeq" id="WP_132506876.1">
    <property type="nucleotide sequence ID" value="NZ_SMKP01000019.1"/>
</dbReference>
<dbReference type="AlphaFoldDB" id="A0A4R4WZF7"/>
<evidence type="ECO:0000313" key="2">
    <source>
        <dbReference type="Proteomes" id="UP000294543"/>
    </source>
</evidence>
<reference evidence="1 2" key="1">
    <citation type="submission" date="2019-03" db="EMBL/GenBank/DDBJ databases">
        <title>Draft genome sequences of novel Actinobacteria.</title>
        <authorList>
            <person name="Sahin N."/>
            <person name="Ay H."/>
            <person name="Saygin H."/>
        </authorList>
    </citation>
    <scope>NUCLEOTIDE SEQUENCE [LARGE SCALE GENOMIC DNA]</scope>
    <source>
        <strain evidence="1 2">KC712</strain>
    </source>
</reference>
<dbReference type="Proteomes" id="UP000294543">
    <property type="component" value="Unassembled WGS sequence"/>
</dbReference>
<dbReference type="EMBL" id="SMKP01000019">
    <property type="protein sequence ID" value="TDD23256.1"/>
    <property type="molecule type" value="Genomic_DNA"/>
</dbReference>
<keyword evidence="2" id="KW-1185">Reference proteome</keyword>
<evidence type="ECO:0000313" key="1">
    <source>
        <dbReference type="EMBL" id="TDD23256.1"/>
    </source>
</evidence>
<comment type="caution">
    <text evidence="1">The sequence shown here is derived from an EMBL/GenBank/DDBJ whole genome shotgun (WGS) entry which is preliminary data.</text>
</comment>
<proteinExistence type="predicted"/>
<name>A0A4R4WZF7_9ACTN</name>
<accession>A0A4R4WZF7</accession>